<proteinExistence type="predicted"/>
<reference evidence="2 3" key="1">
    <citation type="journal article" date="2017" name="Int. J. Parasitol.">
        <title>The genome of the protozoan parasite Cystoisospora suis and a reverse vaccinology approach to identify vaccine candidates.</title>
        <authorList>
            <person name="Palmieri N."/>
            <person name="Shrestha A."/>
            <person name="Ruttkowski B."/>
            <person name="Beck T."/>
            <person name="Vogl C."/>
            <person name="Tomley F."/>
            <person name="Blake D.P."/>
            <person name="Joachim A."/>
        </authorList>
    </citation>
    <scope>NUCLEOTIDE SEQUENCE [LARGE SCALE GENOMIC DNA]</scope>
    <source>
        <strain evidence="2 3">Wien I</strain>
    </source>
</reference>
<protein>
    <submittedName>
        <fullName evidence="2">Uncharacterized protein</fullName>
    </submittedName>
</protein>
<dbReference type="RefSeq" id="XP_067922611.1">
    <property type="nucleotide sequence ID" value="XM_068065417.1"/>
</dbReference>
<dbReference type="GeneID" id="94428628"/>
<name>A0A2C6KYR1_9APIC</name>
<dbReference type="AlphaFoldDB" id="A0A2C6KYR1"/>
<sequence length="89" mass="10174">MHHPLTFLLSLPPSARQQHRFGRSGAPVCIYSGCPLILPRKIRAEKLKKTRCIRHAKGPPTIPTERKRKQTRRRGEQAAKQCRAEQPTV</sequence>
<organism evidence="2 3">
    <name type="scientific">Cystoisospora suis</name>
    <dbReference type="NCBI Taxonomy" id="483139"/>
    <lineage>
        <taxon>Eukaryota</taxon>
        <taxon>Sar</taxon>
        <taxon>Alveolata</taxon>
        <taxon>Apicomplexa</taxon>
        <taxon>Conoidasida</taxon>
        <taxon>Coccidia</taxon>
        <taxon>Eucoccidiorida</taxon>
        <taxon>Eimeriorina</taxon>
        <taxon>Sarcocystidae</taxon>
        <taxon>Cystoisospora</taxon>
    </lineage>
</organism>
<accession>A0A2C6KYR1</accession>
<feature type="region of interest" description="Disordered" evidence="1">
    <location>
        <begin position="55"/>
        <end position="89"/>
    </location>
</feature>
<keyword evidence="3" id="KW-1185">Reference proteome</keyword>
<gene>
    <name evidence="2" type="ORF">CSUI_005239</name>
</gene>
<evidence type="ECO:0000313" key="3">
    <source>
        <dbReference type="Proteomes" id="UP000221165"/>
    </source>
</evidence>
<comment type="caution">
    <text evidence="2">The sequence shown here is derived from an EMBL/GenBank/DDBJ whole genome shotgun (WGS) entry which is preliminary data.</text>
</comment>
<evidence type="ECO:0000256" key="1">
    <source>
        <dbReference type="SAM" id="MobiDB-lite"/>
    </source>
</evidence>
<dbReference type="Proteomes" id="UP000221165">
    <property type="component" value="Unassembled WGS sequence"/>
</dbReference>
<dbReference type="VEuPathDB" id="ToxoDB:CSUI_005239"/>
<evidence type="ECO:0000313" key="2">
    <source>
        <dbReference type="EMBL" id="PHJ20926.1"/>
    </source>
</evidence>
<dbReference type="EMBL" id="MIGC01002529">
    <property type="protein sequence ID" value="PHJ20926.1"/>
    <property type="molecule type" value="Genomic_DNA"/>
</dbReference>